<evidence type="ECO:0000256" key="1">
    <source>
        <dbReference type="ARBA" id="ARBA00023125"/>
    </source>
</evidence>
<dbReference type="Gene3D" id="2.40.50.140">
    <property type="entry name" value="Nucleic acid-binding proteins"/>
    <property type="match status" value="1"/>
</dbReference>
<reference evidence="3 4" key="1">
    <citation type="journal article" date="2023" name="Hortic Res">
        <title>The complete reference genome for grapevine (Vitis vinifera L.) genetics and breeding.</title>
        <authorList>
            <person name="Shi X."/>
            <person name="Cao S."/>
            <person name="Wang X."/>
            <person name="Huang S."/>
            <person name="Wang Y."/>
            <person name="Liu Z."/>
            <person name="Liu W."/>
            <person name="Leng X."/>
            <person name="Peng Y."/>
            <person name="Wang N."/>
            <person name="Wang Y."/>
            <person name="Ma Z."/>
            <person name="Xu X."/>
            <person name="Zhang F."/>
            <person name="Xue H."/>
            <person name="Zhong H."/>
            <person name="Wang Y."/>
            <person name="Zhang K."/>
            <person name="Velt A."/>
            <person name="Avia K."/>
            <person name="Holtgrawe D."/>
            <person name="Grimplet J."/>
            <person name="Matus J.T."/>
            <person name="Ware D."/>
            <person name="Wu X."/>
            <person name="Wang H."/>
            <person name="Liu C."/>
            <person name="Fang Y."/>
            <person name="Rustenholz C."/>
            <person name="Cheng Z."/>
            <person name="Xiao H."/>
            <person name="Zhou Y."/>
        </authorList>
    </citation>
    <scope>NUCLEOTIDE SEQUENCE [LARGE SCALE GENOMIC DNA]</scope>
    <source>
        <strain evidence="4">cv. Pinot noir / PN40024</strain>
        <tissue evidence="3">Leaf</tissue>
    </source>
</reference>
<organism evidence="3 4">
    <name type="scientific">Vitis vinifera</name>
    <name type="common">Grape</name>
    <dbReference type="NCBI Taxonomy" id="29760"/>
    <lineage>
        <taxon>Eukaryota</taxon>
        <taxon>Viridiplantae</taxon>
        <taxon>Streptophyta</taxon>
        <taxon>Embryophyta</taxon>
        <taxon>Tracheophyta</taxon>
        <taxon>Spermatophyta</taxon>
        <taxon>Magnoliopsida</taxon>
        <taxon>eudicotyledons</taxon>
        <taxon>Gunneridae</taxon>
        <taxon>Pentapetalae</taxon>
        <taxon>rosids</taxon>
        <taxon>Vitales</taxon>
        <taxon>Vitaceae</taxon>
        <taxon>Viteae</taxon>
        <taxon>Vitis</taxon>
    </lineage>
</organism>
<dbReference type="InterPro" id="IPR031657">
    <property type="entry name" value="REPA_OB_2"/>
</dbReference>
<protein>
    <recommendedName>
        <fullName evidence="2">Replication protein A OB domain-containing protein</fullName>
    </recommendedName>
</protein>
<dbReference type="Proteomes" id="UP001227230">
    <property type="component" value="Chromosome 5"/>
</dbReference>
<evidence type="ECO:0000313" key="3">
    <source>
        <dbReference type="EMBL" id="WJZ87617.1"/>
    </source>
</evidence>
<dbReference type="InterPro" id="IPR012340">
    <property type="entry name" value="NA-bd_OB-fold"/>
</dbReference>
<proteinExistence type="predicted"/>
<accession>A0ABY9BY93</accession>
<name>A0ABY9BY93_VITVI</name>
<dbReference type="SUPFAM" id="SSF50249">
    <property type="entry name" value="Nucleic acid-binding proteins"/>
    <property type="match status" value="1"/>
</dbReference>
<keyword evidence="4" id="KW-1185">Reference proteome</keyword>
<evidence type="ECO:0000313" key="4">
    <source>
        <dbReference type="Proteomes" id="UP001227230"/>
    </source>
</evidence>
<dbReference type="EMBL" id="CP126652">
    <property type="protein sequence ID" value="WJZ87617.1"/>
    <property type="molecule type" value="Genomic_DNA"/>
</dbReference>
<feature type="domain" description="Replication protein A OB" evidence="2">
    <location>
        <begin position="2"/>
        <end position="50"/>
    </location>
</feature>
<dbReference type="Pfam" id="PF16900">
    <property type="entry name" value="REPA_OB_2"/>
    <property type="match status" value="1"/>
</dbReference>
<keyword evidence="1" id="KW-0238">DNA-binding</keyword>
<evidence type="ECO:0000259" key="2">
    <source>
        <dbReference type="Pfam" id="PF16900"/>
    </source>
</evidence>
<sequence length="50" mass="5662">MRNNSVVSIIGTVSFINPSASIMRKKDTETQKRALHLKDMSSRSAELILW</sequence>
<gene>
    <name evidence="3" type="ORF">VitviT2T_006986</name>
</gene>